<dbReference type="GO" id="GO:0005886">
    <property type="term" value="C:plasma membrane"/>
    <property type="evidence" value="ECO:0007669"/>
    <property type="project" value="UniProtKB-SubCell"/>
</dbReference>
<sequence length="286" mass="28825">MTNVLAAPPTLSDRPAPRLVARASTILLTGILLVIALAVTAPGILTGASPTVVDPSGVLAAPSGSHWCGTDQLGRDVCARVLHGARASLLLGVGSVALAVGIGAALGLAAALGGRLVDLVLTRVMDVLIAIPPLMLALLVIAVLGPGSGRTMIATVVALTPLYGRLVRAEAMVARRAGYVEAARGLGVGRMALVVRHVLPNALGPALALATTGVGSAIVYVAGLSFLGLGPQPSTAQWGLMLAEGRDFLRSAWWVGVCPGAALALTVLAVQAAGRRAQQRLVRRGG</sequence>
<evidence type="ECO:0000313" key="8">
    <source>
        <dbReference type="EMBL" id="ABD11489.1"/>
    </source>
</evidence>
<evidence type="ECO:0000256" key="2">
    <source>
        <dbReference type="ARBA" id="ARBA00022448"/>
    </source>
</evidence>
<dbReference type="InterPro" id="IPR035906">
    <property type="entry name" value="MetI-like_sf"/>
</dbReference>
<dbReference type="STRING" id="106370.Francci3_2117"/>
<dbReference type="GO" id="GO:0055085">
    <property type="term" value="P:transmembrane transport"/>
    <property type="evidence" value="ECO:0007669"/>
    <property type="project" value="InterPro"/>
</dbReference>
<feature type="transmembrane region" description="Helical" evidence="7">
    <location>
        <begin position="124"/>
        <end position="145"/>
    </location>
</feature>
<dbReference type="CDD" id="cd06261">
    <property type="entry name" value="TM_PBP2"/>
    <property type="match status" value="1"/>
</dbReference>
<gene>
    <name evidence="8" type="ordered locus">Francci3_2117</name>
</gene>
<evidence type="ECO:0000256" key="6">
    <source>
        <dbReference type="ARBA" id="ARBA00023136"/>
    </source>
</evidence>
<feature type="transmembrane region" description="Helical" evidence="7">
    <location>
        <begin position="89"/>
        <end position="112"/>
    </location>
</feature>
<keyword evidence="3" id="KW-1003">Cell membrane</keyword>
<comment type="similarity">
    <text evidence="7">Belongs to the binding-protein-dependent transport system permease family.</text>
</comment>
<keyword evidence="2 7" id="KW-0813">Transport</keyword>
<accession>Q2JB53</accession>
<feature type="transmembrane region" description="Helical" evidence="7">
    <location>
        <begin position="206"/>
        <end position="231"/>
    </location>
</feature>
<dbReference type="PROSITE" id="PS50928">
    <property type="entry name" value="ABC_TM1"/>
    <property type="match status" value="1"/>
</dbReference>
<comment type="subcellular location">
    <subcellularLocation>
        <location evidence="1 7">Cell membrane</location>
        <topology evidence="1 7">Multi-pass membrane protein</topology>
    </subcellularLocation>
</comment>
<dbReference type="OrthoDB" id="8906042at2"/>
<evidence type="ECO:0000313" key="9">
    <source>
        <dbReference type="Proteomes" id="UP000001937"/>
    </source>
</evidence>
<evidence type="ECO:0000256" key="1">
    <source>
        <dbReference type="ARBA" id="ARBA00004651"/>
    </source>
</evidence>
<evidence type="ECO:0000256" key="4">
    <source>
        <dbReference type="ARBA" id="ARBA00022692"/>
    </source>
</evidence>
<evidence type="ECO:0000256" key="5">
    <source>
        <dbReference type="ARBA" id="ARBA00022989"/>
    </source>
</evidence>
<dbReference type="InterPro" id="IPR000515">
    <property type="entry name" value="MetI-like"/>
</dbReference>
<dbReference type="Proteomes" id="UP000001937">
    <property type="component" value="Chromosome"/>
</dbReference>
<dbReference type="eggNOG" id="COG1173">
    <property type="taxonomic scope" value="Bacteria"/>
</dbReference>
<dbReference type="KEGG" id="fra:Francci3_2117"/>
<dbReference type="EMBL" id="CP000249">
    <property type="protein sequence ID" value="ABD11489.1"/>
    <property type="molecule type" value="Genomic_DNA"/>
</dbReference>
<name>Q2JB53_FRACC</name>
<reference evidence="8 9" key="1">
    <citation type="journal article" date="2007" name="Genome Res.">
        <title>Genome characteristics of facultatively symbiotic Frankia sp. strains reflect host range and host plant biogeography.</title>
        <authorList>
            <person name="Normand P."/>
            <person name="Lapierre P."/>
            <person name="Tisa L.S."/>
            <person name="Gogarten J.P."/>
            <person name="Alloisio N."/>
            <person name="Bagnarol E."/>
            <person name="Bassi C.A."/>
            <person name="Berry A.M."/>
            <person name="Bickhart D.M."/>
            <person name="Choisne N."/>
            <person name="Couloux A."/>
            <person name="Cournoyer B."/>
            <person name="Cruveiller S."/>
            <person name="Daubin V."/>
            <person name="Demange N."/>
            <person name="Francino M.P."/>
            <person name="Goltsman E."/>
            <person name="Huang Y."/>
            <person name="Kopp O.R."/>
            <person name="Labarre L."/>
            <person name="Lapidus A."/>
            <person name="Lavire C."/>
            <person name="Marechal J."/>
            <person name="Martinez M."/>
            <person name="Mastronunzio J.E."/>
            <person name="Mullin B.C."/>
            <person name="Niemann J."/>
            <person name="Pujic P."/>
            <person name="Rawnsley T."/>
            <person name="Rouy Z."/>
            <person name="Schenowitz C."/>
            <person name="Sellstedt A."/>
            <person name="Tavares F."/>
            <person name="Tomkins J.P."/>
            <person name="Vallenet D."/>
            <person name="Valverde C."/>
            <person name="Wall L.G."/>
            <person name="Wang Y."/>
            <person name="Medigue C."/>
            <person name="Benson D.R."/>
        </authorList>
    </citation>
    <scope>NUCLEOTIDE SEQUENCE [LARGE SCALE GENOMIC DNA]</scope>
    <source>
        <strain evidence="9">DSM 45818 / CECT 9043 / CcI3</strain>
    </source>
</reference>
<dbReference type="RefSeq" id="WP_011436537.1">
    <property type="nucleotide sequence ID" value="NC_007777.1"/>
</dbReference>
<feature type="transmembrane region" description="Helical" evidence="7">
    <location>
        <begin position="20"/>
        <end position="45"/>
    </location>
</feature>
<keyword evidence="5 7" id="KW-1133">Transmembrane helix</keyword>
<dbReference type="InterPro" id="IPR050366">
    <property type="entry name" value="BP-dependent_transpt_permease"/>
</dbReference>
<dbReference type="Gene3D" id="1.10.3720.10">
    <property type="entry name" value="MetI-like"/>
    <property type="match status" value="1"/>
</dbReference>
<feature type="transmembrane region" description="Helical" evidence="7">
    <location>
        <begin position="251"/>
        <end position="274"/>
    </location>
</feature>
<keyword evidence="4 7" id="KW-0812">Transmembrane</keyword>
<organism evidence="8 9">
    <name type="scientific">Frankia casuarinae (strain DSM 45818 / CECT 9043 / HFP020203 / CcI3)</name>
    <dbReference type="NCBI Taxonomy" id="106370"/>
    <lineage>
        <taxon>Bacteria</taxon>
        <taxon>Bacillati</taxon>
        <taxon>Actinomycetota</taxon>
        <taxon>Actinomycetes</taxon>
        <taxon>Frankiales</taxon>
        <taxon>Frankiaceae</taxon>
        <taxon>Frankia</taxon>
    </lineage>
</organism>
<evidence type="ECO:0000256" key="3">
    <source>
        <dbReference type="ARBA" id="ARBA00022475"/>
    </source>
</evidence>
<protein>
    <submittedName>
        <fullName evidence="8">Binding-protein-dependent transport systems inner membrane component</fullName>
    </submittedName>
</protein>
<dbReference type="SUPFAM" id="SSF161098">
    <property type="entry name" value="MetI-like"/>
    <property type="match status" value="1"/>
</dbReference>
<dbReference type="HOGENOM" id="CLU_028518_5_2_11"/>
<dbReference type="Pfam" id="PF00528">
    <property type="entry name" value="BPD_transp_1"/>
    <property type="match status" value="1"/>
</dbReference>
<dbReference type="AlphaFoldDB" id="Q2JB53"/>
<proteinExistence type="inferred from homology"/>
<keyword evidence="9" id="KW-1185">Reference proteome</keyword>
<dbReference type="PANTHER" id="PTHR43386">
    <property type="entry name" value="OLIGOPEPTIDE TRANSPORT SYSTEM PERMEASE PROTEIN APPC"/>
    <property type="match status" value="1"/>
</dbReference>
<keyword evidence="6 7" id="KW-0472">Membrane</keyword>
<evidence type="ECO:0000256" key="7">
    <source>
        <dbReference type="RuleBase" id="RU363032"/>
    </source>
</evidence>
<dbReference type="PANTHER" id="PTHR43386:SF25">
    <property type="entry name" value="PEPTIDE ABC TRANSPORTER PERMEASE PROTEIN"/>
    <property type="match status" value="1"/>
</dbReference>
<accession>A0A1X1PTD7</accession>